<evidence type="ECO:0000259" key="4">
    <source>
        <dbReference type="PROSITE" id="PS50048"/>
    </source>
</evidence>
<dbReference type="Pfam" id="PF04082">
    <property type="entry name" value="Fungal_trans"/>
    <property type="match status" value="1"/>
</dbReference>
<dbReference type="PANTHER" id="PTHR46910:SF12">
    <property type="entry name" value="REGULATORY PROTEIN CAT8"/>
    <property type="match status" value="1"/>
</dbReference>
<dbReference type="CDD" id="cd00067">
    <property type="entry name" value="GAL4"/>
    <property type="match status" value="1"/>
</dbReference>
<dbReference type="EMBL" id="KK033671">
    <property type="protein sequence ID" value="EXL65331.1"/>
    <property type="molecule type" value="Genomic_DNA"/>
</dbReference>
<dbReference type="PANTHER" id="PTHR46910">
    <property type="entry name" value="TRANSCRIPTION FACTOR PDR1"/>
    <property type="match status" value="1"/>
</dbReference>
<keyword evidence="3" id="KW-0812">Transmembrane</keyword>
<dbReference type="InterPro" id="IPR049326">
    <property type="entry name" value="Rhodopsin_dom_fungi"/>
</dbReference>
<proteinExistence type="predicted"/>
<reference evidence="5" key="2">
    <citation type="submission" date="2014-03" db="EMBL/GenBank/DDBJ databases">
        <title>The Genome Annotation of Fusarium oxysporum PHW808.</title>
        <authorList>
            <consortium name="The Broad Institute Genomics Platform"/>
            <person name="Ma L.-J."/>
            <person name="Corby-Kistler H."/>
            <person name="Broz K."/>
            <person name="Gale L.R."/>
            <person name="Jonkers W."/>
            <person name="O'Donnell K."/>
            <person name="Ploetz R."/>
            <person name="Steinberg C."/>
            <person name="Schwartz D.C."/>
            <person name="VanEtten H."/>
            <person name="Zhou S."/>
            <person name="Young S.K."/>
            <person name="Zeng Q."/>
            <person name="Gargeya S."/>
            <person name="Fitzgerald M."/>
            <person name="Abouelleil A."/>
            <person name="Alvarado L."/>
            <person name="Chapman S.B."/>
            <person name="Gainer-Dewar J."/>
            <person name="Goldberg J."/>
            <person name="Griggs A."/>
            <person name="Gujja S."/>
            <person name="Hansen M."/>
            <person name="Howarth C."/>
            <person name="Imamovic A."/>
            <person name="Ireland A."/>
            <person name="Larimer J."/>
            <person name="McCowan C."/>
            <person name="Murphy C."/>
            <person name="Pearson M."/>
            <person name="Poon T.W."/>
            <person name="Priest M."/>
            <person name="Roberts A."/>
            <person name="Saif S."/>
            <person name="Shea T."/>
            <person name="Sykes S."/>
            <person name="Wortman J."/>
            <person name="Nusbaum C."/>
            <person name="Birren B."/>
        </authorList>
    </citation>
    <scope>NUCLEOTIDE SEQUENCE</scope>
    <source>
        <strain evidence="5">54008</strain>
    </source>
</reference>
<evidence type="ECO:0000256" key="2">
    <source>
        <dbReference type="ARBA" id="ARBA00023242"/>
    </source>
</evidence>
<dbReference type="CDD" id="cd12148">
    <property type="entry name" value="fungal_TF_MHR"/>
    <property type="match status" value="1"/>
</dbReference>
<feature type="domain" description="Zn(2)-C6 fungal-type" evidence="4">
    <location>
        <begin position="14"/>
        <end position="44"/>
    </location>
</feature>
<feature type="transmembrane region" description="Helical" evidence="3">
    <location>
        <begin position="582"/>
        <end position="606"/>
    </location>
</feature>
<dbReference type="PROSITE" id="PS50048">
    <property type="entry name" value="ZN2_CY6_FUNGAL_2"/>
    <property type="match status" value="1"/>
</dbReference>
<dbReference type="HOGENOM" id="CLU_400102_0_0_1"/>
<reference evidence="5" key="1">
    <citation type="submission" date="2011-11" db="EMBL/GenBank/DDBJ databases">
        <title>The Genome Sequence of Fusarium oxysporum PHW808.</title>
        <authorList>
            <consortium name="The Broad Institute Genome Sequencing Platform"/>
            <person name="Ma L.-J."/>
            <person name="Gale L.R."/>
            <person name="Schwartz D.C."/>
            <person name="Zhou S."/>
            <person name="Corby-Kistler H."/>
            <person name="Young S.K."/>
            <person name="Zeng Q."/>
            <person name="Gargeya S."/>
            <person name="Fitzgerald M."/>
            <person name="Haas B."/>
            <person name="Abouelleil A."/>
            <person name="Alvarado L."/>
            <person name="Arachchi H.M."/>
            <person name="Berlin A."/>
            <person name="Brown A."/>
            <person name="Chapman S.B."/>
            <person name="Chen Z."/>
            <person name="Dunbar C."/>
            <person name="Freedman E."/>
            <person name="Gearin G."/>
            <person name="Goldberg J."/>
            <person name="Griggs A."/>
            <person name="Gujja S."/>
            <person name="Heiman D."/>
            <person name="Howarth C."/>
            <person name="Larson L."/>
            <person name="Lui A."/>
            <person name="MacDonald P.J.P."/>
            <person name="Montmayeur A."/>
            <person name="Murphy C."/>
            <person name="Neiman D."/>
            <person name="Pearson M."/>
            <person name="Priest M."/>
            <person name="Roberts A."/>
            <person name="Saif S."/>
            <person name="Shea T."/>
            <person name="Shenoy N."/>
            <person name="Sisk P."/>
            <person name="Stolte C."/>
            <person name="Sykes S."/>
            <person name="Wortman J."/>
            <person name="Nusbaum C."/>
            <person name="Birren B."/>
        </authorList>
    </citation>
    <scope>NUCLEOTIDE SEQUENCE [LARGE SCALE GENOMIC DNA]</scope>
    <source>
        <strain evidence="5">54008</strain>
    </source>
</reference>
<keyword evidence="3" id="KW-1133">Transmembrane helix</keyword>
<dbReference type="AlphaFoldDB" id="X0GZU8"/>
<evidence type="ECO:0000256" key="1">
    <source>
        <dbReference type="ARBA" id="ARBA00022723"/>
    </source>
</evidence>
<keyword evidence="1" id="KW-0479">Metal-binding</keyword>
<dbReference type="GO" id="GO:0000981">
    <property type="term" value="F:DNA-binding transcription factor activity, RNA polymerase II-specific"/>
    <property type="evidence" value="ECO:0007669"/>
    <property type="project" value="InterPro"/>
</dbReference>
<name>X0GZU8_FUSOX</name>
<dbReference type="PROSITE" id="PS00463">
    <property type="entry name" value="ZN2_CY6_FUNGAL_1"/>
    <property type="match status" value="1"/>
</dbReference>
<dbReference type="OrthoDB" id="2406834at2759"/>
<protein>
    <recommendedName>
        <fullName evidence="4">Zn(2)-C6 fungal-type domain-containing protein</fullName>
    </recommendedName>
</protein>
<evidence type="ECO:0000256" key="3">
    <source>
        <dbReference type="SAM" id="Phobius"/>
    </source>
</evidence>
<dbReference type="Pfam" id="PF20684">
    <property type="entry name" value="Fung_rhodopsin"/>
    <property type="match status" value="1"/>
</dbReference>
<keyword evidence="3" id="KW-0472">Membrane</keyword>
<accession>X0GZU8</accession>
<dbReference type="InterPro" id="IPR036864">
    <property type="entry name" value="Zn2-C6_fun-type_DNA-bd_sf"/>
</dbReference>
<dbReference type="InterPro" id="IPR007219">
    <property type="entry name" value="XnlR_reg_dom"/>
</dbReference>
<dbReference type="Pfam" id="PF00172">
    <property type="entry name" value="Zn_clus"/>
    <property type="match status" value="1"/>
</dbReference>
<keyword evidence="2" id="KW-0539">Nucleus</keyword>
<dbReference type="SUPFAM" id="SSF57701">
    <property type="entry name" value="Zn2/Cys6 DNA-binding domain"/>
    <property type="match status" value="1"/>
</dbReference>
<dbReference type="InterPro" id="IPR050987">
    <property type="entry name" value="AtrR-like"/>
</dbReference>
<dbReference type="GO" id="GO:0008270">
    <property type="term" value="F:zinc ion binding"/>
    <property type="evidence" value="ECO:0007669"/>
    <property type="project" value="InterPro"/>
</dbReference>
<evidence type="ECO:0000313" key="5">
    <source>
        <dbReference type="EMBL" id="EXL65331.1"/>
    </source>
</evidence>
<dbReference type="Proteomes" id="UP000030676">
    <property type="component" value="Unassembled WGS sequence"/>
</dbReference>
<dbReference type="InterPro" id="IPR001138">
    <property type="entry name" value="Zn2Cys6_DnaBD"/>
</dbReference>
<dbReference type="GO" id="GO:0003677">
    <property type="term" value="F:DNA binding"/>
    <property type="evidence" value="ECO:0007669"/>
    <property type="project" value="InterPro"/>
</dbReference>
<gene>
    <name evidence="5" type="ORF">FOPG_18436</name>
</gene>
<sequence>MTAPSKRHNRHARACDTCRKQKKRCEGEAPKCKTCKRTNKKCTWTPSPIMISQYRGGHKYRKKTKRYEEVNARGPEPEVSSTAEIDRAAQTLSLYASTGDSLNDKSTAASRTSLEHLNYDKIRRCGEIYFQEWAPLFPALTETEFDKALDGFFDNTDPSSRNLHVTQIYLVVDIVGISSKGHGLEQLPTCTPRWQAILDAAELEPSIQTLQCFTLSLLCCIKHRDYKRLCLYMERAIGLYKNLFLHEDDKDEKHPGVAVENHKGIVWTLFILDCFSAAANDRRMELKYQDIEPTNPHKVDYPDDEASTALYLLRAAQILAQVLAEYPVSPDDRHSFSQRMKDLNSKLRKLHGKLPDRHSFSQRMEDLNSKLGNWHGRLPDRLKLGQDMKSSHPALMTITYHYILAHIHKLAFHFGKKDEHVQNFSLFQTSCKTILDLVGRLEEKDLNLPLCLNRNDLVSFQRVYECLALAILACIKIAIHLEDCQALVNGTTIRRLFWRASIFIILIMSISTLVTIVLVNRRPYDHSNIGEFWKRKPRRDLFTSMIISGAIQLPTDLLMIALPQFVLWRLRSGWRKKLKAVLVLGSGVIPCTVGFVSLILTVIYSGRADSVWYIRRLELLKNAEMACWLVIRAAKCIPQIIWAHESVEGQESATDIPRQPSSKEFGLEGGLAGAGSKEVLWDPTLSKG</sequence>
<feature type="transmembrane region" description="Helical" evidence="3">
    <location>
        <begin position="496"/>
        <end position="520"/>
    </location>
</feature>
<dbReference type="SMART" id="SM00066">
    <property type="entry name" value="GAL4"/>
    <property type="match status" value="1"/>
</dbReference>
<feature type="transmembrane region" description="Helical" evidence="3">
    <location>
        <begin position="541"/>
        <end position="562"/>
    </location>
</feature>
<dbReference type="Gene3D" id="4.10.240.10">
    <property type="entry name" value="Zn(2)-C6 fungal-type DNA-binding domain"/>
    <property type="match status" value="1"/>
</dbReference>
<organism evidence="5">
    <name type="scientific">Fusarium oxysporum f. sp. conglutinans race 2 54008</name>
    <dbReference type="NCBI Taxonomy" id="1089457"/>
    <lineage>
        <taxon>Eukaryota</taxon>
        <taxon>Fungi</taxon>
        <taxon>Dikarya</taxon>
        <taxon>Ascomycota</taxon>
        <taxon>Pezizomycotina</taxon>
        <taxon>Sordariomycetes</taxon>
        <taxon>Hypocreomycetidae</taxon>
        <taxon>Hypocreales</taxon>
        <taxon>Nectriaceae</taxon>
        <taxon>Fusarium</taxon>
        <taxon>Fusarium oxysporum species complex</taxon>
    </lineage>
</organism>
<dbReference type="GO" id="GO:0006351">
    <property type="term" value="P:DNA-templated transcription"/>
    <property type="evidence" value="ECO:0007669"/>
    <property type="project" value="InterPro"/>
</dbReference>